<dbReference type="OrthoDB" id="277063at2"/>
<protein>
    <recommendedName>
        <fullName evidence="3">MmcQ-like protein</fullName>
    </recommendedName>
</protein>
<dbReference type="InterPro" id="IPR038056">
    <property type="entry name" value="YjbR-like_sf"/>
</dbReference>
<dbReference type="Pfam" id="PF04237">
    <property type="entry name" value="YjbR"/>
    <property type="match status" value="1"/>
</dbReference>
<comment type="caution">
    <text evidence="1">The sequence shown here is derived from an EMBL/GenBank/DDBJ whole genome shotgun (WGS) entry which is preliminary data.</text>
</comment>
<dbReference type="InterPro" id="IPR058532">
    <property type="entry name" value="YjbR/MT2646/Rv2570-like"/>
</dbReference>
<reference evidence="1 2" key="1">
    <citation type="submission" date="2017-07" db="EMBL/GenBank/DDBJ databases">
        <title>Leptospira spp. isolated from tropical soils.</title>
        <authorList>
            <person name="Thibeaux R."/>
            <person name="Iraola G."/>
            <person name="Ferres I."/>
            <person name="Bierque E."/>
            <person name="Girault D."/>
            <person name="Soupe-Gilbert M.-E."/>
            <person name="Picardeau M."/>
            <person name="Goarant C."/>
        </authorList>
    </citation>
    <scope>NUCLEOTIDE SEQUENCE [LARGE SCALE GENOMIC DNA]</scope>
    <source>
        <strain evidence="1 2">MCA1-C-A1</strain>
    </source>
</reference>
<organism evidence="1 2">
    <name type="scientific">Leptospira hartskeerlii</name>
    <dbReference type="NCBI Taxonomy" id="2023177"/>
    <lineage>
        <taxon>Bacteria</taxon>
        <taxon>Pseudomonadati</taxon>
        <taxon>Spirochaetota</taxon>
        <taxon>Spirochaetia</taxon>
        <taxon>Leptospirales</taxon>
        <taxon>Leptospiraceae</taxon>
        <taxon>Leptospira</taxon>
    </lineage>
</organism>
<dbReference type="EMBL" id="NPDN01000007">
    <property type="protein sequence ID" value="PJZ24869.1"/>
    <property type="molecule type" value="Genomic_DNA"/>
</dbReference>
<dbReference type="RefSeq" id="WP_100707559.1">
    <property type="nucleotide sequence ID" value="NZ_NPDL01000006.1"/>
</dbReference>
<evidence type="ECO:0008006" key="3">
    <source>
        <dbReference type="Google" id="ProtNLM"/>
    </source>
</evidence>
<dbReference type="Proteomes" id="UP000232196">
    <property type="component" value="Unassembled WGS sequence"/>
</dbReference>
<evidence type="ECO:0000313" key="2">
    <source>
        <dbReference type="Proteomes" id="UP000232196"/>
    </source>
</evidence>
<gene>
    <name evidence="1" type="ORF">CH357_14930</name>
</gene>
<dbReference type="SUPFAM" id="SSF142906">
    <property type="entry name" value="YjbR-like"/>
    <property type="match status" value="1"/>
</dbReference>
<dbReference type="AlphaFoldDB" id="A0A2M9XB82"/>
<dbReference type="Gene3D" id="3.90.1150.30">
    <property type="match status" value="1"/>
</dbReference>
<proteinExistence type="predicted"/>
<evidence type="ECO:0000313" key="1">
    <source>
        <dbReference type="EMBL" id="PJZ24869.1"/>
    </source>
</evidence>
<keyword evidence="2" id="KW-1185">Reference proteome</keyword>
<accession>A0A2M9XB82</accession>
<sequence length="124" mass="14305">MITLDKVRKLALALPEAKEEPHFEKISFRVSKKIFATVDQENKKIVLKFDQNDQDFFSAASKGSVYPIENKWGQQGWTCVEMKSTDLALFKDMLVVSYCGVAPKRLVEVVRQNSQYLKKNKFNL</sequence>
<name>A0A2M9XB82_9LEPT</name>